<evidence type="ECO:0000313" key="2">
    <source>
        <dbReference type="Proteomes" id="UP001153076"/>
    </source>
</evidence>
<organism evidence="1 2">
    <name type="scientific">Carnegiea gigantea</name>
    <dbReference type="NCBI Taxonomy" id="171969"/>
    <lineage>
        <taxon>Eukaryota</taxon>
        <taxon>Viridiplantae</taxon>
        <taxon>Streptophyta</taxon>
        <taxon>Embryophyta</taxon>
        <taxon>Tracheophyta</taxon>
        <taxon>Spermatophyta</taxon>
        <taxon>Magnoliopsida</taxon>
        <taxon>eudicotyledons</taxon>
        <taxon>Gunneridae</taxon>
        <taxon>Pentapetalae</taxon>
        <taxon>Caryophyllales</taxon>
        <taxon>Cactineae</taxon>
        <taxon>Cactaceae</taxon>
        <taxon>Cactoideae</taxon>
        <taxon>Echinocereeae</taxon>
        <taxon>Carnegiea</taxon>
    </lineage>
</organism>
<dbReference type="AlphaFoldDB" id="A0A9Q1JS55"/>
<comment type="caution">
    <text evidence="1">The sequence shown here is derived from an EMBL/GenBank/DDBJ whole genome shotgun (WGS) entry which is preliminary data.</text>
</comment>
<protein>
    <submittedName>
        <fullName evidence="1">Uncharacterized protein</fullName>
    </submittedName>
</protein>
<gene>
    <name evidence="1" type="ORF">Cgig2_011593</name>
</gene>
<name>A0A9Q1JS55_9CARY</name>
<reference evidence="1" key="1">
    <citation type="submission" date="2022-04" db="EMBL/GenBank/DDBJ databases">
        <title>Carnegiea gigantea Genome sequencing and assembly v2.</title>
        <authorList>
            <person name="Copetti D."/>
            <person name="Sanderson M.J."/>
            <person name="Burquez A."/>
            <person name="Wojciechowski M.F."/>
        </authorList>
    </citation>
    <scope>NUCLEOTIDE SEQUENCE</scope>
    <source>
        <strain evidence="1">SGP5-SGP5p</strain>
        <tissue evidence="1">Aerial part</tissue>
    </source>
</reference>
<dbReference type="Proteomes" id="UP001153076">
    <property type="component" value="Unassembled WGS sequence"/>
</dbReference>
<proteinExistence type="predicted"/>
<accession>A0A9Q1JS55</accession>
<keyword evidence="2" id="KW-1185">Reference proteome</keyword>
<evidence type="ECO:0000313" key="1">
    <source>
        <dbReference type="EMBL" id="KAJ8430058.1"/>
    </source>
</evidence>
<dbReference type="EMBL" id="JAKOGI010000829">
    <property type="protein sequence ID" value="KAJ8430058.1"/>
    <property type="molecule type" value="Genomic_DNA"/>
</dbReference>
<sequence length="164" mass="18971">MLMFMDLLSMNIDGLVDDTNLLCPCQWMIDSHKMRAFPLTITSSREHMAEREGLVQAFDIDPPTYVPQLPRIISPHVCNIRYGGWMDNMYLFVLRSRHQVAAIDVDMTMLEELDSVLYDIHTRTTTNRSGMPQGVPESTTNDVHIYIWNCRGFPRASFRPNLFT</sequence>